<dbReference type="Proteomes" id="UP001432059">
    <property type="component" value="Chromosome"/>
</dbReference>
<dbReference type="EMBL" id="CP136426">
    <property type="protein sequence ID" value="WOC50756.1"/>
    <property type="molecule type" value="Genomic_DNA"/>
</dbReference>
<keyword evidence="2" id="KW-1185">Reference proteome</keyword>
<dbReference type="KEGG" id="bpor:BPO_0109"/>
<evidence type="ECO:0008006" key="3">
    <source>
        <dbReference type="Google" id="ProtNLM"/>
    </source>
</evidence>
<organism evidence="1 2">
    <name type="scientific">Bergeyella porcorum</name>
    <dbReference type="NCBI Taxonomy" id="1735111"/>
    <lineage>
        <taxon>Bacteria</taxon>
        <taxon>Pseudomonadati</taxon>
        <taxon>Bacteroidota</taxon>
        <taxon>Flavobacteriia</taxon>
        <taxon>Flavobacteriales</taxon>
        <taxon>Weeksellaceae</taxon>
        <taxon>Bergeyella</taxon>
    </lineage>
</organism>
<sequence length="153" mass="17564">MKKILFAIILIASVSGIKAQYAAIDARLSRLEAKKGINKNLKDVDLNQKRFVIQKEFEDHTERLFISLNGDKATYIEVFDDKKTGETTSNVFSGDFVRTPKNIISFRFDALEGKKIPLAITKSFLLTQHGEILYLLDVNTKERWIDEKQVQKK</sequence>
<protein>
    <recommendedName>
        <fullName evidence="3">DUF4251 domain-containing protein</fullName>
    </recommendedName>
</protein>
<name>A0AAU0EZV3_9FLAO</name>
<gene>
    <name evidence="1" type="ORF">BPO_0109</name>
</gene>
<reference evidence="1" key="1">
    <citation type="submission" date="2023-10" db="EMBL/GenBank/DDBJ databases">
        <title>Characterization and whole genome sequencing of a novel strain of Bergeyella porcorum QD2021 isolated from pig.</title>
        <authorList>
            <person name="Liu G."/>
            <person name="Chen C."/>
            <person name="Han X."/>
        </authorList>
    </citation>
    <scope>NUCLEOTIDE SEQUENCE</scope>
    <source>
        <strain evidence="1">QD2021</strain>
    </source>
</reference>
<accession>A0AAU0EZV3</accession>
<proteinExistence type="predicted"/>
<evidence type="ECO:0000313" key="1">
    <source>
        <dbReference type="EMBL" id="WOC50756.1"/>
    </source>
</evidence>
<evidence type="ECO:0000313" key="2">
    <source>
        <dbReference type="Proteomes" id="UP001432059"/>
    </source>
</evidence>
<dbReference type="RefSeq" id="WP_327984470.1">
    <property type="nucleotide sequence ID" value="NZ_CP136426.1"/>
</dbReference>
<dbReference type="AlphaFoldDB" id="A0AAU0EZV3"/>